<sequence>MHWFLLAIAILFETIGTAALKASHGFTRLGPSALSLGAYAVAFWFLALVLKVVPVGVAYAIWSGAGICLIAVIAALFFGQRLDLPAVLGMALIVVGILVINLFSNAAPH</sequence>
<evidence type="ECO:0000256" key="8">
    <source>
        <dbReference type="RuleBase" id="RU003942"/>
    </source>
</evidence>
<organism evidence="10 11">
    <name type="scientific">Pararhodobacter aggregans</name>
    <dbReference type="NCBI Taxonomy" id="404875"/>
    <lineage>
        <taxon>Bacteria</taxon>
        <taxon>Pseudomonadati</taxon>
        <taxon>Pseudomonadota</taxon>
        <taxon>Alphaproteobacteria</taxon>
        <taxon>Rhodobacterales</taxon>
        <taxon>Paracoccaceae</taxon>
        <taxon>Pararhodobacter</taxon>
    </lineage>
</organism>
<keyword evidence="3" id="KW-1003">Cell membrane</keyword>
<dbReference type="InterPro" id="IPR045324">
    <property type="entry name" value="Small_multidrug_res"/>
</dbReference>
<keyword evidence="6 9" id="KW-0472">Membrane</keyword>
<keyword evidence="4 8" id="KW-0812">Transmembrane</keyword>
<accession>A0A2T7ULA8</accession>
<dbReference type="GO" id="GO:0015297">
    <property type="term" value="F:antiporter activity"/>
    <property type="evidence" value="ECO:0007669"/>
    <property type="project" value="TreeGrafter"/>
</dbReference>
<feature type="transmembrane region" description="Helical" evidence="9">
    <location>
        <begin position="84"/>
        <end position="103"/>
    </location>
</feature>
<comment type="caution">
    <text evidence="10">The sequence shown here is derived from an EMBL/GenBank/DDBJ whole genome shotgun (WGS) entry which is preliminary data.</text>
</comment>
<dbReference type="InterPro" id="IPR000390">
    <property type="entry name" value="Small_drug/metabolite_transptr"/>
</dbReference>
<dbReference type="OrthoDB" id="9808638at2"/>
<gene>
    <name evidence="10" type="ORF">DDE23_21875</name>
</gene>
<keyword evidence="11" id="KW-1185">Reference proteome</keyword>
<dbReference type="FunFam" id="1.10.3730.20:FF:000001">
    <property type="entry name" value="Quaternary ammonium compound resistance transporter SugE"/>
    <property type="match status" value="1"/>
</dbReference>
<name>A0A2T7ULA8_9RHOB</name>
<dbReference type="InterPro" id="IPR037185">
    <property type="entry name" value="EmrE-like"/>
</dbReference>
<protein>
    <submittedName>
        <fullName evidence="10">QacE family quaternary ammonium compound efflux SMR transporter</fullName>
    </submittedName>
</protein>
<dbReference type="SUPFAM" id="SSF103481">
    <property type="entry name" value="Multidrug resistance efflux transporter EmrE"/>
    <property type="match status" value="1"/>
</dbReference>
<evidence type="ECO:0000256" key="1">
    <source>
        <dbReference type="ARBA" id="ARBA00004651"/>
    </source>
</evidence>
<evidence type="ECO:0000313" key="10">
    <source>
        <dbReference type="EMBL" id="PVE45457.1"/>
    </source>
</evidence>
<reference evidence="10 11" key="1">
    <citation type="journal article" date="2011" name="Syst. Appl. Microbiol.">
        <title>Defluviimonas denitrificans gen. nov., sp. nov., and Pararhodobacter aggregans gen. nov., sp. nov., non-phototrophic Rhodobacteraceae from the biofilter of a marine aquaculture.</title>
        <authorList>
            <person name="Foesel B.U."/>
            <person name="Drake H.L."/>
            <person name="Schramm A."/>
        </authorList>
    </citation>
    <scope>NUCLEOTIDE SEQUENCE [LARGE SCALE GENOMIC DNA]</scope>
    <source>
        <strain evidence="10 11">D1-19</strain>
    </source>
</reference>
<dbReference type="PANTHER" id="PTHR30561:SF1">
    <property type="entry name" value="MULTIDRUG TRANSPORTER EMRE"/>
    <property type="match status" value="1"/>
</dbReference>
<evidence type="ECO:0000256" key="2">
    <source>
        <dbReference type="ARBA" id="ARBA00022448"/>
    </source>
</evidence>
<dbReference type="Gene3D" id="1.10.3730.20">
    <property type="match status" value="1"/>
</dbReference>
<dbReference type="GO" id="GO:0031460">
    <property type="term" value="P:glycine betaine transport"/>
    <property type="evidence" value="ECO:0007669"/>
    <property type="project" value="TreeGrafter"/>
</dbReference>
<proteinExistence type="inferred from homology"/>
<dbReference type="GO" id="GO:0015220">
    <property type="term" value="F:choline transmembrane transporter activity"/>
    <property type="evidence" value="ECO:0007669"/>
    <property type="project" value="TreeGrafter"/>
</dbReference>
<comment type="subcellular location">
    <subcellularLocation>
        <location evidence="1 8">Cell membrane</location>
        <topology evidence="1 8">Multi-pass membrane protein</topology>
    </subcellularLocation>
</comment>
<dbReference type="AlphaFoldDB" id="A0A2T7ULA8"/>
<dbReference type="Proteomes" id="UP000244810">
    <property type="component" value="Unassembled WGS sequence"/>
</dbReference>
<evidence type="ECO:0000256" key="4">
    <source>
        <dbReference type="ARBA" id="ARBA00022692"/>
    </source>
</evidence>
<evidence type="ECO:0000256" key="9">
    <source>
        <dbReference type="SAM" id="Phobius"/>
    </source>
</evidence>
<evidence type="ECO:0000256" key="6">
    <source>
        <dbReference type="ARBA" id="ARBA00023136"/>
    </source>
</evidence>
<dbReference type="GO" id="GO:0005886">
    <property type="term" value="C:plasma membrane"/>
    <property type="evidence" value="ECO:0007669"/>
    <property type="project" value="UniProtKB-SubCell"/>
</dbReference>
<feature type="transmembrane region" description="Helical" evidence="9">
    <location>
        <begin position="57"/>
        <end position="78"/>
    </location>
</feature>
<dbReference type="Pfam" id="PF00893">
    <property type="entry name" value="Multi_Drug_Res"/>
    <property type="match status" value="1"/>
</dbReference>
<evidence type="ECO:0000256" key="3">
    <source>
        <dbReference type="ARBA" id="ARBA00022475"/>
    </source>
</evidence>
<dbReference type="EMBL" id="QDDR01000015">
    <property type="protein sequence ID" value="PVE45457.1"/>
    <property type="molecule type" value="Genomic_DNA"/>
</dbReference>
<dbReference type="RefSeq" id="WP_107750244.1">
    <property type="nucleotide sequence ID" value="NZ_JBLWSZ010000111.1"/>
</dbReference>
<comment type="similarity">
    <text evidence="7 8">Belongs to the drug/metabolite transporter (DMT) superfamily. Small multidrug resistance (SMR) (TC 2.A.7.1) family.</text>
</comment>
<keyword evidence="2" id="KW-0813">Transport</keyword>
<dbReference type="GO" id="GO:1990961">
    <property type="term" value="P:xenobiotic detoxification by transmembrane export across the plasma membrane"/>
    <property type="evidence" value="ECO:0007669"/>
    <property type="project" value="UniProtKB-ARBA"/>
</dbReference>
<dbReference type="GO" id="GO:0015199">
    <property type="term" value="F:amino-acid betaine transmembrane transporter activity"/>
    <property type="evidence" value="ECO:0007669"/>
    <property type="project" value="TreeGrafter"/>
</dbReference>
<evidence type="ECO:0000313" key="11">
    <source>
        <dbReference type="Proteomes" id="UP000244810"/>
    </source>
</evidence>
<dbReference type="PANTHER" id="PTHR30561">
    <property type="entry name" value="SMR FAMILY PROTON-DEPENDENT DRUG EFFLUX TRANSPORTER SUGE"/>
    <property type="match status" value="1"/>
</dbReference>
<keyword evidence="5 9" id="KW-1133">Transmembrane helix</keyword>
<evidence type="ECO:0000256" key="7">
    <source>
        <dbReference type="ARBA" id="ARBA00038032"/>
    </source>
</evidence>
<evidence type="ECO:0000256" key="5">
    <source>
        <dbReference type="ARBA" id="ARBA00022989"/>
    </source>
</evidence>
<feature type="transmembrane region" description="Helical" evidence="9">
    <location>
        <begin position="31"/>
        <end position="50"/>
    </location>
</feature>